<keyword evidence="3" id="KW-1185">Reference proteome</keyword>
<feature type="transmembrane region" description="Helical" evidence="1">
    <location>
        <begin position="48"/>
        <end position="68"/>
    </location>
</feature>
<organism evidence="2 3">
    <name type="scientific">Crenothrix polyspora</name>
    <dbReference type="NCBI Taxonomy" id="360316"/>
    <lineage>
        <taxon>Bacteria</taxon>
        <taxon>Pseudomonadati</taxon>
        <taxon>Pseudomonadota</taxon>
        <taxon>Gammaproteobacteria</taxon>
        <taxon>Methylococcales</taxon>
        <taxon>Crenotrichaceae</taxon>
        <taxon>Crenothrix</taxon>
    </lineage>
</organism>
<dbReference type="EMBL" id="FUKJ01000041">
    <property type="protein sequence ID" value="SJM89825.1"/>
    <property type="molecule type" value="Genomic_DNA"/>
</dbReference>
<evidence type="ECO:0000313" key="3">
    <source>
        <dbReference type="Proteomes" id="UP000195442"/>
    </source>
</evidence>
<dbReference type="RefSeq" id="WP_087145813.1">
    <property type="nucleotide sequence ID" value="NZ_FUKJ01000041.1"/>
</dbReference>
<dbReference type="AlphaFoldDB" id="A0A1R4H0T2"/>
<keyword evidence="1" id="KW-0812">Transmembrane</keyword>
<evidence type="ECO:0000256" key="1">
    <source>
        <dbReference type="SAM" id="Phobius"/>
    </source>
</evidence>
<feature type="transmembrane region" description="Helical" evidence="1">
    <location>
        <begin position="104"/>
        <end position="124"/>
    </location>
</feature>
<feature type="transmembrane region" description="Helical" evidence="1">
    <location>
        <begin position="6"/>
        <end position="27"/>
    </location>
</feature>
<dbReference type="Proteomes" id="UP000195442">
    <property type="component" value="Unassembled WGS sequence"/>
</dbReference>
<accession>A0A1R4H0T2</accession>
<name>A0A1R4H0T2_9GAMM</name>
<protein>
    <submittedName>
        <fullName evidence="2">Uncharacterized protein</fullName>
    </submittedName>
</protein>
<proteinExistence type="predicted"/>
<feature type="transmembrane region" description="Helical" evidence="1">
    <location>
        <begin position="80"/>
        <end position="99"/>
    </location>
</feature>
<keyword evidence="1" id="KW-1133">Transmembrane helix</keyword>
<sequence length="154" mass="17006">MLGLIAFLSTTVFFSPVFNLLLLPIAFYRMLLSCRQGWDISFLKVEHILGTLLLFLAAMLSVVVFLLANPVIENFEKSLLGAFPHVLLILVSLFIGLVFRKQDLIIVLVLVFVEIALGAAEYIAGTHSFFAIDFKGQTQVGDTDLLYSIPSPNG</sequence>
<keyword evidence="1" id="KW-0472">Membrane</keyword>
<gene>
    <name evidence="2" type="ORF">CRENPOLYSF2_1350009</name>
</gene>
<reference evidence="3" key="1">
    <citation type="submission" date="2017-02" db="EMBL/GenBank/DDBJ databases">
        <authorList>
            <person name="Daims H."/>
        </authorList>
    </citation>
    <scope>NUCLEOTIDE SEQUENCE [LARGE SCALE GENOMIC DNA]</scope>
</reference>
<evidence type="ECO:0000313" key="2">
    <source>
        <dbReference type="EMBL" id="SJM89825.1"/>
    </source>
</evidence>